<evidence type="ECO:0000256" key="1">
    <source>
        <dbReference type="SAM" id="MobiDB-lite"/>
    </source>
</evidence>
<gene>
    <name evidence="2" type="ORF">CYMTET_35433</name>
</gene>
<comment type="caution">
    <text evidence="2">The sequence shown here is derived from an EMBL/GenBank/DDBJ whole genome shotgun (WGS) entry which is preliminary data.</text>
</comment>
<name>A0AAE0F962_9CHLO</name>
<organism evidence="2 3">
    <name type="scientific">Cymbomonas tetramitiformis</name>
    <dbReference type="NCBI Taxonomy" id="36881"/>
    <lineage>
        <taxon>Eukaryota</taxon>
        <taxon>Viridiplantae</taxon>
        <taxon>Chlorophyta</taxon>
        <taxon>Pyramimonadophyceae</taxon>
        <taxon>Pyramimonadales</taxon>
        <taxon>Pyramimonadaceae</taxon>
        <taxon>Cymbomonas</taxon>
    </lineage>
</organism>
<dbReference type="AlphaFoldDB" id="A0AAE0F962"/>
<dbReference type="Proteomes" id="UP001190700">
    <property type="component" value="Unassembled WGS sequence"/>
</dbReference>
<evidence type="ECO:0000313" key="2">
    <source>
        <dbReference type="EMBL" id="KAK3255383.1"/>
    </source>
</evidence>
<evidence type="ECO:0000313" key="3">
    <source>
        <dbReference type="Proteomes" id="UP001190700"/>
    </source>
</evidence>
<feature type="region of interest" description="Disordered" evidence="1">
    <location>
        <begin position="1"/>
        <end position="21"/>
    </location>
</feature>
<sequence length="208" mass="23534">MPHGNATAGRQAGRSFRVEEGRRRLALEPAYQKDSSPLARCPHPAPNNTSKFESHWLTPPGTKRQPTIQMVPDVLTRHRATRQNRCRTDCAHFSVRPSWFAAPQKALIIWILVTRLDSVLCCISGEDLCKEGEDLCKEGEDLCKEGEAEPGSPELLWDPENRTRPLASDSRLKSFRSKKQKWLIDSSPSLSLTKEFPLYSLVHAFLGW</sequence>
<dbReference type="EMBL" id="LGRX02022677">
    <property type="protein sequence ID" value="KAK3255383.1"/>
    <property type="molecule type" value="Genomic_DNA"/>
</dbReference>
<proteinExistence type="predicted"/>
<reference evidence="2 3" key="1">
    <citation type="journal article" date="2015" name="Genome Biol. Evol.">
        <title>Comparative Genomics of a Bacterivorous Green Alga Reveals Evolutionary Causalities and Consequences of Phago-Mixotrophic Mode of Nutrition.</title>
        <authorList>
            <person name="Burns J.A."/>
            <person name="Paasch A."/>
            <person name="Narechania A."/>
            <person name="Kim E."/>
        </authorList>
    </citation>
    <scope>NUCLEOTIDE SEQUENCE [LARGE SCALE GENOMIC DNA]</scope>
    <source>
        <strain evidence="2 3">PLY_AMNH</strain>
    </source>
</reference>
<keyword evidence="3" id="KW-1185">Reference proteome</keyword>
<protein>
    <submittedName>
        <fullName evidence="2">Uncharacterized protein</fullName>
    </submittedName>
</protein>
<accession>A0AAE0F962</accession>